<comment type="caution">
    <text evidence="2">The sequence shown here is derived from an EMBL/GenBank/DDBJ whole genome shotgun (WGS) entry which is preliminary data.</text>
</comment>
<organism evidence="2 3">
    <name type="scientific">Naegleria lovaniensis</name>
    <name type="common">Amoeba</name>
    <dbReference type="NCBI Taxonomy" id="51637"/>
    <lineage>
        <taxon>Eukaryota</taxon>
        <taxon>Discoba</taxon>
        <taxon>Heterolobosea</taxon>
        <taxon>Tetramitia</taxon>
        <taxon>Eutetramitia</taxon>
        <taxon>Vahlkampfiidae</taxon>
        <taxon>Naegleria</taxon>
    </lineage>
</organism>
<feature type="coiled-coil region" evidence="1">
    <location>
        <begin position="408"/>
        <end position="520"/>
    </location>
</feature>
<gene>
    <name evidence="2" type="ORF">C9374_009071</name>
</gene>
<evidence type="ECO:0000313" key="3">
    <source>
        <dbReference type="Proteomes" id="UP000816034"/>
    </source>
</evidence>
<dbReference type="GeneID" id="68101525"/>
<evidence type="ECO:0000256" key="1">
    <source>
        <dbReference type="SAM" id="Coils"/>
    </source>
</evidence>
<keyword evidence="1" id="KW-0175">Coiled coil</keyword>
<reference evidence="2 3" key="1">
    <citation type="journal article" date="2018" name="BMC Genomics">
        <title>The genome of Naegleria lovaniensis, the basis for a comparative approach to unravel pathogenicity factors of the human pathogenic amoeba N. fowleri.</title>
        <authorList>
            <person name="Liechti N."/>
            <person name="Schurch N."/>
            <person name="Bruggmann R."/>
            <person name="Wittwer M."/>
        </authorList>
    </citation>
    <scope>NUCLEOTIDE SEQUENCE [LARGE SCALE GENOMIC DNA]</scope>
    <source>
        <strain evidence="2 3">ATCC 30569</strain>
    </source>
</reference>
<dbReference type="Proteomes" id="UP000816034">
    <property type="component" value="Unassembled WGS sequence"/>
</dbReference>
<dbReference type="Gene3D" id="1.10.287.1490">
    <property type="match status" value="1"/>
</dbReference>
<accession>A0AA88GIR9</accession>
<name>A0AA88GIR9_NAELO</name>
<proteinExistence type="predicted"/>
<feature type="coiled-coil region" evidence="1">
    <location>
        <begin position="17"/>
        <end position="375"/>
    </location>
</feature>
<dbReference type="EMBL" id="PYSW02000037">
    <property type="protein sequence ID" value="KAG2377555.1"/>
    <property type="molecule type" value="Genomic_DNA"/>
</dbReference>
<dbReference type="AlphaFoldDB" id="A0AA88GIR9"/>
<dbReference type="RefSeq" id="XP_044544817.1">
    <property type="nucleotide sequence ID" value="XM_044699218.1"/>
</dbReference>
<evidence type="ECO:0000313" key="2">
    <source>
        <dbReference type="EMBL" id="KAG2377555.1"/>
    </source>
</evidence>
<protein>
    <submittedName>
        <fullName evidence="2">Uncharacterized protein</fullName>
    </submittedName>
</protein>
<keyword evidence="3" id="KW-1185">Reference proteome</keyword>
<sequence length="529" mass="63950">MSSNQISGEDRNNAIIIQRLRAENETYQRNFDNLKREYLDLYNQNNEQHLRWKTQLEKKSKEFESLRNQFDRDTQELQQLKMKLMEELELRQRLEREIDENDKFREMYSELRREYEMVKNELTQKLKMSEKRYDELKTDYEDKIQELVMQLNDQTIQIKTSKEAIQIKKLEEEKEEFSIHIQKLLKELSDVREEKAQAVAAKEQANLMNTQRYSELLSKCRNFETQNDRLQKKCERLQSELEEVTRNNDRMHDQILKLEKDLTTAKSKLEETEKQFAQERNSMKANQIQREREYERDRNVWANKLSEANKRIEDLQQTKQDLINQSYDIHIKENERLHEALRKETEKYLQLEVEKNELKQELMAKEKKSQQDLQEAGYEITRLRKEFEACKAETQSFKDERDYQTDKNAHLLKVVADLKLDMDSLKQKYQDSSLRIEKLSKDYSSAKDIAKKYASKCSKIKEAYRSKIYSLQKQIEELNDQLLQSEASLTNMQQNFISERQQLQRKCFDLERERDRFKILSSQVVENVL</sequence>